<feature type="domain" description="HAMP" evidence="14">
    <location>
        <begin position="296"/>
        <end position="348"/>
    </location>
</feature>
<dbReference type="InterPro" id="IPR001789">
    <property type="entry name" value="Sig_transdc_resp-reg_receiver"/>
</dbReference>
<dbReference type="InterPro" id="IPR003594">
    <property type="entry name" value="HATPase_dom"/>
</dbReference>
<evidence type="ECO:0000256" key="6">
    <source>
        <dbReference type="ARBA" id="ARBA00022679"/>
    </source>
</evidence>
<comment type="catalytic activity">
    <reaction evidence="1">
        <text>ATP + protein L-histidine = ADP + protein N-phospho-L-histidine.</text>
        <dbReference type="EC" id="2.7.13.3"/>
    </reaction>
</comment>
<dbReference type="CDD" id="cd06225">
    <property type="entry name" value="HAMP"/>
    <property type="match status" value="1"/>
</dbReference>
<comment type="subcellular location">
    <subcellularLocation>
        <location evidence="2">Cell membrane</location>
        <topology evidence="2">Multi-pass membrane protein</topology>
    </subcellularLocation>
</comment>
<dbReference type="SMART" id="SM00387">
    <property type="entry name" value="HATPase_c"/>
    <property type="match status" value="1"/>
</dbReference>
<evidence type="ECO:0000256" key="3">
    <source>
        <dbReference type="ARBA" id="ARBA00012438"/>
    </source>
</evidence>
<dbReference type="Gene3D" id="1.10.287.130">
    <property type="match status" value="1"/>
</dbReference>
<dbReference type="SUPFAM" id="SSF47384">
    <property type="entry name" value="Homodimeric domain of signal transducing histidine kinase"/>
    <property type="match status" value="1"/>
</dbReference>
<keyword evidence="8 15" id="KW-0418">Kinase</keyword>
<dbReference type="OrthoDB" id="8169077at2"/>
<keyword evidence="9" id="KW-1133">Transmembrane helix</keyword>
<sequence>MTLLSRLFVLVAVALLPVIAIQMYNEFDLRRARQVEVQDHALSLAKLAAAEQQQIVQGIREVLIAMSELPTIKTKDSQACDAYLAALQQRFPAFVTFLVAELDGRSFCDTNSDHRPISIAARPYFANILKTGTFTVGEFSAGLSTGRNVLQFALPFYDDSGRMGGLIVAGLSLDWLADYIARKGVPEGAALAVTDRNGIYLARYPYNDRFVGTKMPGGKYLKMDDRGAVDILDIDGVERIEGYSALRADLGGLVVSFGLNKAQAFAAIQDQTQRDILLIVLGISLMLVLTSLGARRFIHRPLGQLVDAANQWRLGEFAQRVNIRDKSEISRVADAFNTMADALEHREHELSEAKENAEEAAARITMIFESTTDSVIIVDRDWRISYLNGPAWVEIAEGRNLIGIDLGEAFLEDHCAQIFSQLREAMSDQRPASFEAFCRRRGTWYAVNAFPSSQGLAVFLRDNTEHKHAVEARRLIEEQFHQSQKMESVGQLTGGVAHDFNNLLTVVSGNLELIEEAADIGRVRQFATAARHAVDRGAKLTAQLLAFSRRQRLHPKLVNANELISEFQGIIRQAVGGGCEVKLRTDERLWLCHVDPPLLETALLNLALNGRDAMPDGGALEIETRNVVLDEGAVAGCLPGSYVRLSFKDSGCGMPPEVRDRAFEPFFTTKEVGKGTGLGLSMVYGFVRQSGGHIAIESAPGAGTTVALYLPKATQKPDAGVEAIQPQAIPEGSERILVVEDNEDILEVTSAMLTTLGYRALCAGNGAEAIQILESGQEFELLFSDVVMPNGMNGVELAREARRLRKDIKILLTSGYARDVLERHQAVDEFPIIDKPYRQADLARRLWSILHESQDPHVPSLPARTGTAI</sequence>
<dbReference type="InterPro" id="IPR036097">
    <property type="entry name" value="HisK_dim/P_sf"/>
</dbReference>
<dbReference type="Pfam" id="PF00672">
    <property type="entry name" value="HAMP"/>
    <property type="match status" value="1"/>
</dbReference>
<dbReference type="PROSITE" id="PS50110">
    <property type="entry name" value="RESPONSE_REGULATORY"/>
    <property type="match status" value="1"/>
</dbReference>
<dbReference type="SUPFAM" id="SSF55874">
    <property type="entry name" value="ATPase domain of HSP90 chaperone/DNA topoisomerase II/histidine kinase"/>
    <property type="match status" value="1"/>
</dbReference>
<dbReference type="InterPro" id="IPR000014">
    <property type="entry name" value="PAS"/>
</dbReference>
<dbReference type="SUPFAM" id="SSF158472">
    <property type="entry name" value="HAMP domain-like"/>
    <property type="match status" value="1"/>
</dbReference>
<proteinExistence type="predicted"/>
<dbReference type="Pfam" id="PF00072">
    <property type="entry name" value="Response_reg"/>
    <property type="match status" value="1"/>
</dbReference>
<feature type="domain" description="Histidine kinase" evidence="12">
    <location>
        <begin position="495"/>
        <end position="714"/>
    </location>
</feature>
<dbReference type="InterPro" id="IPR003660">
    <property type="entry name" value="HAMP_dom"/>
</dbReference>
<dbReference type="InterPro" id="IPR004358">
    <property type="entry name" value="Sig_transdc_His_kin-like_C"/>
</dbReference>
<dbReference type="Pfam" id="PF02518">
    <property type="entry name" value="HATPase_c"/>
    <property type="match status" value="1"/>
</dbReference>
<protein>
    <recommendedName>
        <fullName evidence="3">histidine kinase</fullName>
        <ecNumber evidence="3">2.7.13.3</ecNumber>
    </recommendedName>
</protein>
<dbReference type="CDD" id="cd00130">
    <property type="entry name" value="PAS"/>
    <property type="match status" value="1"/>
</dbReference>
<evidence type="ECO:0000313" key="15">
    <source>
        <dbReference type="EMBL" id="SHH48812.1"/>
    </source>
</evidence>
<dbReference type="SUPFAM" id="SSF55785">
    <property type="entry name" value="PYP-like sensor domain (PAS domain)"/>
    <property type="match status" value="1"/>
</dbReference>
<dbReference type="GO" id="GO:0000155">
    <property type="term" value="F:phosphorelay sensor kinase activity"/>
    <property type="evidence" value="ECO:0007669"/>
    <property type="project" value="InterPro"/>
</dbReference>
<keyword evidence="4" id="KW-1003">Cell membrane</keyword>
<organism evidence="15 16">
    <name type="scientific">Bradyrhizobium erythrophlei</name>
    <dbReference type="NCBI Taxonomy" id="1437360"/>
    <lineage>
        <taxon>Bacteria</taxon>
        <taxon>Pseudomonadati</taxon>
        <taxon>Pseudomonadota</taxon>
        <taxon>Alphaproteobacteria</taxon>
        <taxon>Hyphomicrobiales</taxon>
        <taxon>Nitrobacteraceae</taxon>
        <taxon>Bradyrhizobium</taxon>
    </lineage>
</organism>
<evidence type="ECO:0000259" key="12">
    <source>
        <dbReference type="PROSITE" id="PS50109"/>
    </source>
</evidence>
<dbReference type="PROSITE" id="PS50885">
    <property type="entry name" value="HAMP"/>
    <property type="match status" value="1"/>
</dbReference>
<evidence type="ECO:0000256" key="7">
    <source>
        <dbReference type="ARBA" id="ARBA00022692"/>
    </source>
</evidence>
<evidence type="ECO:0000256" key="9">
    <source>
        <dbReference type="ARBA" id="ARBA00022989"/>
    </source>
</evidence>
<dbReference type="SMART" id="SM00304">
    <property type="entry name" value="HAMP"/>
    <property type="match status" value="1"/>
</dbReference>
<dbReference type="AlphaFoldDB" id="A0A1M5TDK1"/>
<evidence type="ECO:0000256" key="11">
    <source>
        <dbReference type="PROSITE-ProRule" id="PRU00169"/>
    </source>
</evidence>
<dbReference type="SMART" id="SM00388">
    <property type="entry name" value="HisKA"/>
    <property type="match status" value="1"/>
</dbReference>
<dbReference type="GO" id="GO:0005886">
    <property type="term" value="C:plasma membrane"/>
    <property type="evidence" value="ECO:0007669"/>
    <property type="project" value="UniProtKB-SubCell"/>
</dbReference>
<dbReference type="Pfam" id="PF08448">
    <property type="entry name" value="PAS_4"/>
    <property type="match status" value="1"/>
</dbReference>
<dbReference type="SMART" id="SM00448">
    <property type="entry name" value="REC"/>
    <property type="match status" value="1"/>
</dbReference>
<dbReference type="SUPFAM" id="SSF52172">
    <property type="entry name" value="CheY-like"/>
    <property type="match status" value="1"/>
</dbReference>
<dbReference type="PANTHER" id="PTHR43065:SF42">
    <property type="entry name" value="TWO-COMPONENT SENSOR PPRA"/>
    <property type="match status" value="1"/>
</dbReference>
<evidence type="ECO:0000256" key="2">
    <source>
        <dbReference type="ARBA" id="ARBA00004651"/>
    </source>
</evidence>
<dbReference type="InterPro" id="IPR011006">
    <property type="entry name" value="CheY-like_superfamily"/>
</dbReference>
<dbReference type="Proteomes" id="UP000190675">
    <property type="component" value="Chromosome I"/>
</dbReference>
<dbReference type="Gene3D" id="3.30.450.20">
    <property type="entry name" value="PAS domain"/>
    <property type="match status" value="2"/>
</dbReference>
<dbReference type="CDD" id="cd12914">
    <property type="entry name" value="PDC1_DGC_like"/>
    <property type="match status" value="1"/>
</dbReference>
<dbReference type="InterPro" id="IPR035965">
    <property type="entry name" value="PAS-like_dom_sf"/>
</dbReference>
<dbReference type="Pfam" id="PF00512">
    <property type="entry name" value="HisKA"/>
    <property type="match status" value="1"/>
</dbReference>
<dbReference type="Pfam" id="PF02743">
    <property type="entry name" value="dCache_1"/>
    <property type="match status" value="1"/>
</dbReference>
<keyword evidence="6" id="KW-0808">Transferase</keyword>
<keyword evidence="10" id="KW-0472">Membrane</keyword>
<gene>
    <name evidence="15" type="ORF">SAMN05444169_7706</name>
</gene>
<dbReference type="InterPro" id="IPR003661">
    <property type="entry name" value="HisK_dim/P_dom"/>
</dbReference>
<dbReference type="InterPro" id="IPR013656">
    <property type="entry name" value="PAS_4"/>
</dbReference>
<dbReference type="EMBL" id="LT670818">
    <property type="protein sequence ID" value="SHH48812.1"/>
    <property type="molecule type" value="Genomic_DNA"/>
</dbReference>
<evidence type="ECO:0000256" key="4">
    <source>
        <dbReference type="ARBA" id="ARBA00022475"/>
    </source>
</evidence>
<evidence type="ECO:0000256" key="5">
    <source>
        <dbReference type="ARBA" id="ARBA00022553"/>
    </source>
</evidence>
<dbReference type="PANTHER" id="PTHR43065">
    <property type="entry name" value="SENSOR HISTIDINE KINASE"/>
    <property type="match status" value="1"/>
</dbReference>
<feature type="modified residue" description="4-aspartylphosphate" evidence="11">
    <location>
        <position position="785"/>
    </location>
</feature>
<reference evidence="15 16" key="1">
    <citation type="submission" date="2016-11" db="EMBL/GenBank/DDBJ databases">
        <authorList>
            <person name="Jaros S."/>
            <person name="Januszkiewicz K."/>
            <person name="Wedrychowicz H."/>
        </authorList>
    </citation>
    <scope>NUCLEOTIDE SEQUENCE [LARGE SCALE GENOMIC DNA]</scope>
    <source>
        <strain evidence="15 16">GAS242</strain>
    </source>
</reference>
<feature type="domain" description="Response regulatory" evidence="13">
    <location>
        <begin position="735"/>
        <end position="850"/>
    </location>
</feature>
<evidence type="ECO:0000256" key="8">
    <source>
        <dbReference type="ARBA" id="ARBA00022777"/>
    </source>
</evidence>
<dbReference type="CDD" id="cd12915">
    <property type="entry name" value="PDC2_DGC_like"/>
    <property type="match status" value="1"/>
</dbReference>
<evidence type="ECO:0000256" key="10">
    <source>
        <dbReference type="ARBA" id="ARBA00023136"/>
    </source>
</evidence>
<dbReference type="PROSITE" id="PS50109">
    <property type="entry name" value="HIS_KIN"/>
    <property type="match status" value="1"/>
</dbReference>
<keyword evidence="5 11" id="KW-0597">Phosphoprotein</keyword>
<dbReference type="InterPro" id="IPR033479">
    <property type="entry name" value="dCache_1"/>
</dbReference>
<evidence type="ECO:0000313" key="16">
    <source>
        <dbReference type="Proteomes" id="UP000190675"/>
    </source>
</evidence>
<dbReference type="PRINTS" id="PR00344">
    <property type="entry name" value="BCTRLSENSOR"/>
</dbReference>
<dbReference type="GO" id="GO:0005524">
    <property type="term" value="F:ATP binding"/>
    <property type="evidence" value="ECO:0007669"/>
    <property type="project" value="UniProtKB-KW"/>
</dbReference>
<dbReference type="EC" id="2.7.13.3" evidence="3"/>
<keyword evidence="7" id="KW-0812">Transmembrane</keyword>
<dbReference type="CDD" id="cd00082">
    <property type="entry name" value="HisKA"/>
    <property type="match status" value="1"/>
</dbReference>
<dbReference type="Gene3D" id="3.30.565.10">
    <property type="entry name" value="Histidine kinase-like ATPase, C-terminal domain"/>
    <property type="match status" value="1"/>
</dbReference>
<dbReference type="Gene3D" id="6.10.340.10">
    <property type="match status" value="1"/>
</dbReference>
<dbReference type="InterPro" id="IPR036890">
    <property type="entry name" value="HATPase_C_sf"/>
</dbReference>
<name>A0A1M5TDK1_9BRAD</name>
<dbReference type="Gene3D" id="3.40.50.2300">
    <property type="match status" value="1"/>
</dbReference>
<accession>A0A1M5TDK1</accession>
<dbReference type="RefSeq" id="WP_079570883.1">
    <property type="nucleotide sequence ID" value="NZ_LT670818.1"/>
</dbReference>
<dbReference type="InterPro" id="IPR005467">
    <property type="entry name" value="His_kinase_dom"/>
</dbReference>
<evidence type="ECO:0000256" key="1">
    <source>
        <dbReference type="ARBA" id="ARBA00000085"/>
    </source>
</evidence>
<evidence type="ECO:0000259" key="13">
    <source>
        <dbReference type="PROSITE" id="PS50110"/>
    </source>
</evidence>
<evidence type="ECO:0000259" key="14">
    <source>
        <dbReference type="PROSITE" id="PS50885"/>
    </source>
</evidence>